<dbReference type="AlphaFoldDB" id="A0A1H2F2E6"/>
<dbReference type="InterPro" id="IPR016300">
    <property type="entry name" value="ATPase_ArsA/GET3"/>
</dbReference>
<dbReference type="GO" id="GO:0015446">
    <property type="term" value="F:ATPase-coupled arsenite transmembrane transporter activity"/>
    <property type="evidence" value="ECO:0007669"/>
    <property type="project" value="UniProtKB-EC"/>
</dbReference>
<evidence type="ECO:0000313" key="5">
    <source>
        <dbReference type="Proteomes" id="UP000243232"/>
    </source>
</evidence>
<evidence type="ECO:0000313" key="4">
    <source>
        <dbReference type="EMBL" id="SDU01485.1"/>
    </source>
</evidence>
<dbReference type="InterPro" id="IPR027417">
    <property type="entry name" value="P-loop_NTPase"/>
</dbReference>
<accession>A0A1H2F2E6</accession>
<proteinExistence type="predicted"/>
<evidence type="ECO:0000256" key="1">
    <source>
        <dbReference type="ARBA" id="ARBA00052296"/>
    </source>
</evidence>
<organism evidence="4 5">
    <name type="scientific">Pseudomonas pohangensis</name>
    <dbReference type="NCBI Taxonomy" id="364197"/>
    <lineage>
        <taxon>Bacteria</taxon>
        <taxon>Pseudomonadati</taxon>
        <taxon>Pseudomonadota</taxon>
        <taxon>Gammaproteobacteria</taxon>
        <taxon>Pseudomonadales</taxon>
        <taxon>Pseudomonadaceae</taxon>
        <taxon>Pseudomonas</taxon>
    </lineage>
</organism>
<keyword evidence="4" id="KW-0547">Nucleotide-binding</keyword>
<dbReference type="GO" id="GO:0016887">
    <property type="term" value="F:ATP hydrolysis activity"/>
    <property type="evidence" value="ECO:0007669"/>
    <property type="project" value="InterPro"/>
</dbReference>
<dbReference type="PANTHER" id="PTHR10803:SF26">
    <property type="entry name" value="ANION TRANSPORTER ATPASE-RELATED"/>
    <property type="match status" value="1"/>
</dbReference>
<dbReference type="Gene3D" id="3.40.50.300">
    <property type="entry name" value="P-loop containing nucleotide triphosphate hydrolases"/>
    <property type="match status" value="1"/>
</dbReference>
<dbReference type="Proteomes" id="UP000243232">
    <property type="component" value="Chromosome I"/>
</dbReference>
<dbReference type="Pfam" id="PF02374">
    <property type="entry name" value="ArsA_ATPase"/>
    <property type="match status" value="1"/>
</dbReference>
<dbReference type="GO" id="GO:0005524">
    <property type="term" value="F:ATP binding"/>
    <property type="evidence" value="ECO:0007669"/>
    <property type="project" value="UniProtKB-KW"/>
</dbReference>
<gene>
    <name evidence="4" type="ORF">SAMN05216296_1266</name>
</gene>
<sequence>MKSLLENHRVIVCTGSGGVGKTTTSAALGIAAAKMGKRVLVLTIDPARRLATSLGIENCSDDVYVPGQNFPGELYAGMIDPSTIFVDYIQRHSRNREAAQRLFDSVLYQQLSTTLSGSQEFTSLARLQDAASSGDYDLVILDTPPAAHAVDFLLAPEKLNAVFDSTIVSLFMGRSSGFGLAASAWKQGMKMILGTLTFLTGSEFVRNFTEFFTAIDALAPEIRQTNLQAQQLLLDPTTAFVLISSFDAAKIQEGEAFHDQLSAAGYHLRKVIVNRAWPQWSQADDSRQAAVQQALRDGKDHELAACHARLQAYYSARRTLHTRFSEILNVPEMDGEMIGLPALERLARVLLADSSGLVLE</sequence>
<dbReference type="RefSeq" id="WP_090193613.1">
    <property type="nucleotide sequence ID" value="NZ_LT629785.1"/>
</dbReference>
<reference evidence="5" key="1">
    <citation type="submission" date="2016-10" db="EMBL/GenBank/DDBJ databases">
        <authorList>
            <person name="Varghese N."/>
            <person name="Submissions S."/>
        </authorList>
    </citation>
    <scope>NUCLEOTIDE SEQUENCE [LARGE SCALE GENOMIC DNA]</scope>
    <source>
        <strain evidence="5">DSM 17875</strain>
    </source>
</reference>
<comment type="catalytic activity">
    <reaction evidence="1">
        <text>arsenite(in) + ATP + H2O = arsenite(out) + ADP + phosphate + H(+)</text>
        <dbReference type="Rhea" id="RHEA:11348"/>
        <dbReference type="ChEBI" id="CHEBI:15377"/>
        <dbReference type="ChEBI" id="CHEBI:15378"/>
        <dbReference type="ChEBI" id="CHEBI:29242"/>
        <dbReference type="ChEBI" id="CHEBI:30616"/>
        <dbReference type="ChEBI" id="CHEBI:43474"/>
        <dbReference type="ChEBI" id="CHEBI:456216"/>
        <dbReference type="EC" id="7.3.2.7"/>
    </reaction>
</comment>
<evidence type="ECO:0000259" key="3">
    <source>
        <dbReference type="Pfam" id="PF02374"/>
    </source>
</evidence>
<name>A0A1H2F2E6_9PSED</name>
<dbReference type="STRING" id="364197.SAMN05216296_1266"/>
<keyword evidence="4" id="KW-0067">ATP-binding</keyword>
<dbReference type="InterPro" id="IPR025723">
    <property type="entry name" value="ArsA/GET3_ATPase-like"/>
</dbReference>
<dbReference type="OrthoDB" id="9780677at2"/>
<dbReference type="SUPFAM" id="SSF52540">
    <property type="entry name" value="P-loop containing nucleoside triphosphate hydrolases"/>
    <property type="match status" value="1"/>
</dbReference>
<dbReference type="PANTHER" id="PTHR10803">
    <property type="entry name" value="ARSENICAL PUMP-DRIVING ATPASE ARSENITE-TRANSLOCATING ATPASE"/>
    <property type="match status" value="1"/>
</dbReference>
<protein>
    <recommendedName>
        <fullName evidence="2">arsenite-transporting ATPase</fullName>
        <ecNumber evidence="2">7.3.2.7</ecNumber>
    </recommendedName>
</protein>
<keyword evidence="5" id="KW-1185">Reference proteome</keyword>
<evidence type="ECO:0000256" key="2">
    <source>
        <dbReference type="ARBA" id="ARBA00066752"/>
    </source>
</evidence>
<dbReference type="CDD" id="cd02035">
    <property type="entry name" value="ArsA"/>
    <property type="match status" value="1"/>
</dbReference>
<dbReference type="EMBL" id="LT629785">
    <property type="protein sequence ID" value="SDU01485.1"/>
    <property type="molecule type" value="Genomic_DNA"/>
</dbReference>
<feature type="domain" description="ArsA/GET3 Anion-transporting ATPase-like" evidence="3">
    <location>
        <begin position="8"/>
        <end position="350"/>
    </location>
</feature>
<dbReference type="EC" id="7.3.2.7" evidence="2"/>